<dbReference type="STRING" id="1280950.HJO_11197"/>
<dbReference type="Pfam" id="PF12697">
    <property type="entry name" value="Abhydrolase_6"/>
    <property type="match status" value="1"/>
</dbReference>
<dbReference type="GO" id="GO:0016020">
    <property type="term" value="C:membrane"/>
    <property type="evidence" value="ECO:0007669"/>
    <property type="project" value="TreeGrafter"/>
</dbReference>
<dbReference type="InterPro" id="IPR000639">
    <property type="entry name" value="Epox_hydrolase-like"/>
</dbReference>
<evidence type="ECO:0000313" key="3">
    <source>
        <dbReference type="EMBL" id="KCZ91679.1"/>
    </source>
</evidence>
<dbReference type="SUPFAM" id="SSF53474">
    <property type="entry name" value="alpha/beta-Hydrolases"/>
    <property type="match status" value="1"/>
</dbReference>
<comment type="caution">
    <text evidence="3">The sequence shown here is derived from an EMBL/GenBank/DDBJ whole genome shotgun (WGS) entry which is preliminary data.</text>
</comment>
<evidence type="ECO:0000259" key="2">
    <source>
        <dbReference type="Pfam" id="PF12697"/>
    </source>
</evidence>
<dbReference type="PROSITE" id="PS51257">
    <property type="entry name" value="PROKAR_LIPOPROTEIN"/>
    <property type="match status" value="1"/>
</dbReference>
<dbReference type="PRINTS" id="PR00412">
    <property type="entry name" value="EPOXHYDRLASE"/>
</dbReference>
<name>A0A059FLZ5_9PROT</name>
<sequence length="317" mass="33333">MKRVIGAAFIAISVVGAGACVSSAAYTSRVEAANPGSDGQRLAINGHDVNVLTAGTAGPPVLMIHGASANAREFSWTLAPRLSGDYRVLMADRPGHGYSQRFEGADRLGAQAAQMAGVLDQLAPGEKAVIVGHSFGGAVALRLALDRPDRVKGLVLLAPVTHDWGGGGQAWYNGLSARPLVGPVFTQIVPTVGPQQVKAGITDVFSPAPVPDRYFEKSGIGLLFRPPAFRANAQDVRGLRAELAAQSPRYPELEVPIVVFSGSLDTVIKPNLHVGQLKKQVPVDLVILPNEGHMPHHAHGADVADAIRRLATDTESR</sequence>
<dbReference type="PATRIC" id="fig|1280950.3.peg.2242"/>
<dbReference type="Gene3D" id="3.40.50.1820">
    <property type="entry name" value="alpha/beta hydrolase"/>
    <property type="match status" value="1"/>
</dbReference>
<dbReference type="PANTHER" id="PTHR43798">
    <property type="entry name" value="MONOACYLGLYCEROL LIPASE"/>
    <property type="match status" value="1"/>
</dbReference>
<dbReference type="EMBL" id="ARYK01000005">
    <property type="protein sequence ID" value="KCZ91679.1"/>
    <property type="molecule type" value="Genomic_DNA"/>
</dbReference>
<organism evidence="3 4">
    <name type="scientific">Hyphomonas johnsonii MHS-2</name>
    <dbReference type="NCBI Taxonomy" id="1280950"/>
    <lineage>
        <taxon>Bacteria</taxon>
        <taxon>Pseudomonadati</taxon>
        <taxon>Pseudomonadota</taxon>
        <taxon>Alphaproteobacteria</taxon>
        <taxon>Hyphomonadales</taxon>
        <taxon>Hyphomonadaceae</taxon>
        <taxon>Hyphomonas</taxon>
    </lineage>
</organism>
<dbReference type="InterPro" id="IPR029058">
    <property type="entry name" value="AB_hydrolase_fold"/>
</dbReference>
<keyword evidence="1" id="KW-0732">Signal</keyword>
<feature type="signal peptide" evidence="1">
    <location>
        <begin position="1"/>
        <end position="19"/>
    </location>
</feature>
<evidence type="ECO:0000313" key="4">
    <source>
        <dbReference type="Proteomes" id="UP000025171"/>
    </source>
</evidence>
<dbReference type="InterPro" id="IPR000073">
    <property type="entry name" value="AB_hydrolase_1"/>
</dbReference>
<keyword evidence="4" id="KW-1185">Reference proteome</keyword>
<accession>A0A059FLZ5</accession>
<dbReference type="AlphaFoldDB" id="A0A059FLZ5"/>
<reference evidence="3 4" key="1">
    <citation type="journal article" date="2014" name="Antonie Van Leeuwenhoek">
        <title>Hyphomonas beringensis sp. nov. and Hyphomonas chukchiensis sp. nov., isolated from surface seawater of the Bering Sea and Chukchi Sea.</title>
        <authorList>
            <person name="Li C."/>
            <person name="Lai Q."/>
            <person name="Li G."/>
            <person name="Dong C."/>
            <person name="Wang J."/>
            <person name="Liao Y."/>
            <person name="Shao Z."/>
        </authorList>
    </citation>
    <scope>NUCLEOTIDE SEQUENCE [LARGE SCALE GENOMIC DNA]</scope>
    <source>
        <strain evidence="3 4">MHS-2</strain>
    </source>
</reference>
<feature type="chain" id="PRO_5001577536" evidence="1">
    <location>
        <begin position="20"/>
        <end position="317"/>
    </location>
</feature>
<dbReference type="GO" id="GO:0016787">
    <property type="term" value="F:hydrolase activity"/>
    <property type="evidence" value="ECO:0007669"/>
    <property type="project" value="UniProtKB-KW"/>
</dbReference>
<evidence type="ECO:0000256" key="1">
    <source>
        <dbReference type="SAM" id="SignalP"/>
    </source>
</evidence>
<protein>
    <submittedName>
        <fullName evidence="3">Alpha/beta fold family hydrolase</fullName>
    </submittedName>
</protein>
<dbReference type="InterPro" id="IPR050266">
    <property type="entry name" value="AB_hydrolase_sf"/>
</dbReference>
<dbReference type="PANTHER" id="PTHR43798:SF33">
    <property type="entry name" value="HYDROLASE, PUTATIVE (AFU_ORTHOLOGUE AFUA_2G14860)-RELATED"/>
    <property type="match status" value="1"/>
</dbReference>
<keyword evidence="3" id="KW-0378">Hydrolase</keyword>
<gene>
    <name evidence="3" type="ORF">HJO_11197</name>
</gene>
<proteinExistence type="predicted"/>
<feature type="domain" description="AB hydrolase-1" evidence="2">
    <location>
        <begin position="61"/>
        <end position="306"/>
    </location>
</feature>
<dbReference type="PRINTS" id="PR00111">
    <property type="entry name" value="ABHYDROLASE"/>
</dbReference>
<dbReference type="Proteomes" id="UP000025171">
    <property type="component" value="Unassembled WGS sequence"/>
</dbReference>
<dbReference type="eggNOG" id="COG2267">
    <property type="taxonomic scope" value="Bacteria"/>
</dbReference>